<feature type="compositionally biased region" description="Acidic residues" evidence="1">
    <location>
        <begin position="1"/>
        <end position="22"/>
    </location>
</feature>
<dbReference type="Proteomes" id="UP001208570">
    <property type="component" value="Unassembled WGS sequence"/>
</dbReference>
<reference evidence="2" key="1">
    <citation type="journal article" date="2023" name="Mol. Biol. Evol.">
        <title>Third-Generation Sequencing Reveals the Adaptive Role of the Epigenome in Three Deep-Sea Polychaetes.</title>
        <authorList>
            <person name="Perez M."/>
            <person name="Aroh O."/>
            <person name="Sun Y."/>
            <person name="Lan Y."/>
            <person name="Juniper S.K."/>
            <person name="Young C.R."/>
            <person name="Angers B."/>
            <person name="Qian P.Y."/>
        </authorList>
    </citation>
    <scope>NUCLEOTIDE SEQUENCE</scope>
    <source>
        <strain evidence="2">P08H-3</strain>
    </source>
</reference>
<accession>A0AAD9J481</accession>
<name>A0AAD9J481_9ANNE</name>
<protein>
    <submittedName>
        <fullName evidence="2">Uncharacterized protein</fullName>
    </submittedName>
</protein>
<evidence type="ECO:0000256" key="1">
    <source>
        <dbReference type="SAM" id="MobiDB-lite"/>
    </source>
</evidence>
<evidence type="ECO:0000313" key="2">
    <source>
        <dbReference type="EMBL" id="KAK2145310.1"/>
    </source>
</evidence>
<comment type="caution">
    <text evidence="2">The sequence shown here is derived from an EMBL/GenBank/DDBJ whole genome shotgun (WGS) entry which is preliminary data.</text>
</comment>
<dbReference type="EMBL" id="JAODUP010000688">
    <property type="protein sequence ID" value="KAK2145310.1"/>
    <property type="molecule type" value="Genomic_DNA"/>
</dbReference>
<organism evidence="2 3">
    <name type="scientific">Paralvinella palmiformis</name>
    <dbReference type="NCBI Taxonomy" id="53620"/>
    <lineage>
        <taxon>Eukaryota</taxon>
        <taxon>Metazoa</taxon>
        <taxon>Spiralia</taxon>
        <taxon>Lophotrochozoa</taxon>
        <taxon>Annelida</taxon>
        <taxon>Polychaeta</taxon>
        <taxon>Sedentaria</taxon>
        <taxon>Canalipalpata</taxon>
        <taxon>Terebellida</taxon>
        <taxon>Terebelliformia</taxon>
        <taxon>Alvinellidae</taxon>
        <taxon>Paralvinella</taxon>
    </lineage>
</organism>
<dbReference type="AlphaFoldDB" id="A0AAD9J481"/>
<gene>
    <name evidence="2" type="ORF">LSH36_688g00005</name>
</gene>
<keyword evidence="3" id="KW-1185">Reference proteome</keyword>
<proteinExistence type="predicted"/>
<evidence type="ECO:0000313" key="3">
    <source>
        <dbReference type="Proteomes" id="UP001208570"/>
    </source>
</evidence>
<feature type="region of interest" description="Disordered" evidence="1">
    <location>
        <begin position="1"/>
        <end position="58"/>
    </location>
</feature>
<sequence>MTPDIDDVEATGEEFEDTPQEDTPDRTIGSLMESDPLRMTGAQEPTDQTPKHHEVIDSVGPDTITGFQHIDALCEYLLKLVDDEGLSLTDNQASEVIRLWLNLDDFDKNKIIYGKRHRELLVQGRFLYSKKK</sequence>